<evidence type="ECO:0000313" key="4">
    <source>
        <dbReference type="EMBL" id="PIK48178.1"/>
    </source>
</evidence>
<dbReference type="OrthoDB" id="6117954at2759"/>
<evidence type="ECO:0000259" key="3">
    <source>
        <dbReference type="PROSITE" id="PS50158"/>
    </source>
</evidence>
<dbReference type="SMART" id="SM00343">
    <property type="entry name" value="ZnF_C2HC"/>
    <property type="match status" value="1"/>
</dbReference>
<dbReference type="PROSITE" id="PS50158">
    <property type="entry name" value="ZF_CCHC"/>
    <property type="match status" value="1"/>
</dbReference>
<dbReference type="PANTHER" id="PTHR19963">
    <property type="entry name" value="CCHC-TYPE DOMAIN-CONTAINING PROTEIN"/>
    <property type="match status" value="1"/>
</dbReference>
<evidence type="ECO:0000256" key="1">
    <source>
        <dbReference type="PROSITE-ProRule" id="PRU00047"/>
    </source>
</evidence>
<comment type="caution">
    <text evidence="4">The sequence shown here is derived from an EMBL/GenBank/DDBJ whole genome shotgun (WGS) entry which is preliminary data.</text>
</comment>
<keyword evidence="1" id="KW-0863">Zinc-finger</keyword>
<dbReference type="InterPro" id="IPR001878">
    <property type="entry name" value="Znf_CCHC"/>
</dbReference>
<organism evidence="4 5">
    <name type="scientific">Stichopus japonicus</name>
    <name type="common">Sea cucumber</name>
    <dbReference type="NCBI Taxonomy" id="307972"/>
    <lineage>
        <taxon>Eukaryota</taxon>
        <taxon>Metazoa</taxon>
        <taxon>Echinodermata</taxon>
        <taxon>Eleutherozoa</taxon>
        <taxon>Echinozoa</taxon>
        <taxon>Holothuroidea</taxon>
        <taxon>Aspidochirotacea</taxon>
        <taxon>Aspidochirotida</taxon>
        <taxon>Stichopodidae</taxon>
        <taxon>Apostichopus</taxon>
    </lineage>
</organism>
<protein>
    <recommendedName>
        <fullName evidence="3">CCHC-type domain-containing protein</fullName>
    </recommendedName>
</protein>
<dbReference type="AlphaFoldDB" id="A0A2G8KJP3"/>
<accession>A0A2G8KJP3</accession>
<feature type="coiled-coil region" evidence="2">
    <location>
        <begin position="6"/>
        <end position="33"/>
    </location>
</feature>
<feature type="domain" description="CCHC-type" evidence="3">
    <location>
        <begin position="286"/>
        <end position="302"/>
    </location>
</feature>
<dbReference type="Proteomes" id="UP000230750">
    <property type="component" value="Unassembled WGS sequence"/>
</dbReference>
<dbReference type="GO" id="GO:0008270">
    <property type="term" value="F:zinc ion binding"/>
    <property type="evidence" value="ECO:0007669"/>
    <property type="project" value="UniProtKB-KW"/>
</dbReference>
<sequence length="316" mass="35684">MSKGAMKDLQRQLDALVESLEHEKAKREEIQAEREAPNTVYVLEKERKLRAFSGTEGPAVSSFWEDIQAALKVRKLTGTDAADFILANLEGAARQEMRHQPSDVTTDPYLILQKLSDTFGDCRTLGSLMREICNKVQREEETIAEFAFKLMSLADQLKKVPGAPNAEQAIKELFRDGLLDGVLRREVKKALIQDPDVSFIKLRDWALDMAEEDRDLPRRRVRKPVSAVEAETTQITKALVDLTTAVKSQAEVMEALQTQQSGILTRLDKQETQTTRPARIPKKDLRCHRCQKMGHLARECRSPVPVSPAVIPQQEN</sequence>
<proteinExistence type="predicted"/>
<dbReference type="Gene3D" id="4.10.60.10">
    <property type="entry name" value="Zinc finger, CCHC-type"/>
    <property type="match status" value="1"/>
</dbReference>
<reference evidence="4 5" key="1">
    <citation type="journal article" date="2017" name="PLoS Biol.">
        <title>The sea cucumber genome provides insights into morphological evolution and visceral regeneration.</title>
        <authorList>
            <person name="Zhang X."/>
            <person name="Sun L."/>
            <person name="Yuan J."/>
            <person name="Sun Y."/>
            <person name="Gao Y."/>
            <person name="Zhang L."/>
            <person name="Li S."/>
            <person name="Dai H."/>
            <person name="Hamel J.F."/>
            <person name="Liu C."/>
            <person name="Yu Y."/>
            <person name="Liu S."/>
            <person name="Lin W."/>
            <person name="Guo K."/>
            <person name="Jin S."/>
            <person name="Xu P."/>
            <person name="Storey K.B."/>
            <person name="Huan P."/>
            <person name="Zhang T."/>
            <person name="Zhou Y."/>
            <person name="Zhang J."/>
            <person name="Lin C."/>
            <person name="Li X."/>
            <person name="Xing L."/>
            <person name="Huo D."/>
            <person name="Sun M."/>
            <person name="Wang L."/>
            <person name="Mercier A."/>
            <person name="Li F."/>
            <person name="Yang H."/>
            <person name="Xiang J."/>
        </authorList>
    </citation>
    <scope>NUCLEOTIDE SEQUENCE [LARGE SCALE GENOMIC DNA]</scope>
    <source>
        <strain evidence="4">Shaxun</strain>
        <tissue evidence="4">Muscle</tissue>
    </source>
</reference>
<keyword evidence="1" id="KW-0479">Metal-binding</keyword>
<dbReference type="SUPFAM" id="SSF57756">
    <property type="entry name" value="Retrovirus zinc finger-like domains"/>
    <property type="match status" value="1"/>
</dbReference>
<keyword evidence="1" id="KW-0862">Zinc</keyword>
<evidence type="ECO:0000256" key="2">
    <source>
        <dbReference type="SAM" id="Coils"/>
    </source>
</evidence>
<dbReference type="InterPro" id="IPR036875">
    <property type="entry name" value="Znf_CCHC_sf"/>
</dbReference>
<name>A0A2G8KJP3_STIJA</name>
<gene>
    <name evidence="4" type="ORF">BSL78_14970</name>
</gene>
<evidence type="ECO:0000313" key="5">
    <source>
        <dbReference type="Proteomes" id="UP000230750"/>
    </source>
</evidence>
<keyword evidence="2" id="KW-0175">Coiled coil</keyword>
<dbReference type="EMBL" id="MRZV01000537">
    <property type="protein sequence ID" value="PIK48178.1"/>
    <property type="molecule type" value="Genomic_DNA"/>
</dbReference>
<dbReference type="PANTHER" id="PTHR19963:SF30">
    <property type="entry name" value="ENDONUCLEASE_EXONUCLEASE_PHOSPHATASE DOMAIN-CONTAINING PROTEIN"/>
    <property type="match status" value="1"/>
</dbReference>
<dbReference type="Pfam" id="PF00098">
    <property type="entry name" value="zf-CCHC"/>
    <property type="match status" value="1"/>
</dbReference>
<dbReference type="GO" id="GO:0003676">
    <property type="term" value="F:nucleic acid binding"/>
    <property type="evidence" value="ECO:0007669"/>
    <property type="project" value="InterPro"/>
</dbReference>
<keyword evidence="5" id="KW-1185">Reference proteome</keyword>